<dbReference type="InterPro" id="IPR051335">
    <property type="entry name" value="Alanyl-tRNA_Editing_Enzymes"/>
</dbReference>
<dbReference type="InterPro" id="IPR012947">
    <property type="entry name" value="tRNA_SAD"/>
</dbReference>
<dbReference type="Proteomes" id="UP000190080">
    <property type="component" value="Unassembled WGS sequence"/>
</dbReference>
<dbReference type="InterPro" id="IPR003156">
    <property type="entry name" value="DHHA1_dom"/>
</dbReference>
<dbReference type="GO" id="GO:0046872">
    <property type="term" value="F:metal ion binding"/>
    <property type="evidence" value="ECO:0007669"/>
    <property type="project" value="UniProtKB-KW"/>
</dbReference>
<evidence type="ECO:0000256" key="4">
    <source>
        <dbReference type="ARBA" id="ARBA00022833"/>
    </source>
</evidence>
<protein>
    <submittedName>
        <fullName evidence="6">Alanine--tRNA ligase</fullName>
        <ecNumber evidence="6">6.1.1.7</ecNumber>
    </submittedName>
</protein>
<evidence type="ECO:0000256" key="3">
    <source>
        <dbReference type="ARBA" id="ARBA00022723"/>
    </source>
</evidence>
<dbReference type="PANTHER" id="PTHR43462:SF1">
    <property type="entry name" value="ALANYL-TRNA EDITING PROTEIN AARSD1"/>
    <property type="match status" value="1"/>
</dbReference>
<comment type="cofactor">
    <cofactor evidence="1">
        <name>Zn(2+)</name>
        <dbReference type="ChEBI" id="CHEBI:29105"/>
    </cofactor>
</comment>
<dbReference type="GO" id="GO:0003676">
    <property type="term" value="F:nucleic acid binding"/>
    <property type="evidence" value="ECO:0007669"/>
    <property type="project" value="InterPro"/>
</dbReference>
<dbReference type="Pfam" id="PF01411">
    <property type="entry name" value="tRNA-synt_2c"/>
    <property type="match status" value="1"/>
</dbReference>
<dbReference type="SMART" id="SM00863">
    <property type="entry name" value="tRNA_SAD"/>
    <property type="match status" value="1"/>
</dbReference>
<dbReference type="GO" id="GO:0004813">
    <property type="term" value="F:alanine-tRNA ligase activity"/>
    <property type="evidence" value="ECO:0007669"/>
    <property type="project" value="UniProtKB-EC"/>
</dbReference>
<evidence type="ECO:0000313" key="6">
    <source>
        <dbReference type="EMBL" id="OPJ60379.1"/>
    </source>
</evidence>
<dbReference type="GO" id="GO:0002161">
    <property type="term" value="F:aminoacyl-tRNA deacylase activity"/>
    <property type="evidence" value="ECO:0007669"/>
    <property type="project" value="UniProtKB-ARBA"/>
</dbReference>
<dbReference type="SUPFAM" id="SSF55186">
    <property type="entry name" value="ThrRS/AlaRS common domain"/>
    <property type="match status" value="1"/>
</dbReference>
<dbReference type="Gene3D" id="3.30.980.10">
    <property type="entry name" value="Threonyl-trna Synthetase, Chain A, domain 2"/>
    <property type="match status" value="1"/>
</dbReference>
<dbReference type="InterPro" id="IPR018164">
    <property type="entry name" value="Ala-tRNA-synth_IIc_N"/>
</dbReference>
<keyword evidence="7" id="KW-1185">Reference proteome</keyword>
<dbReference type="InterPro" id="IPR018165">
    <property type="entry name" value="Ala-tRNA-synth_IIc_core"/>
</dbReference>
<dbReference type="OrthoDB" id="9812949at2"/>
<keyword evidence="3" id="KW-0479">Metal-binding</keyword>
<dbReference type="EC" id="6.1.1.7" evidence="6"/>
<dbReference type="STRING" id="1450648.CLORY_28310"/>
<comment type="caution">
    <text evidence="6">The sequence shown here is derived from an EMBL/GenBank/DDBJ whole genome shotgun (WGS) entry which is preliminary data.</text>
</comment>
<keyword evidence="6" id="KW-0436">Ligase</keyword>
<evidence type="ECO:0000256" key="2">
    <source>
        <dbReference type="ARBA" id="ARBA00004496"/>
    </source>
</evidence>
<comment type="subcellular location">
    <subcellularLocation>
        <location evidence="2">Cytoplasm</location>
    </subcellularLocation>
</comment>
<dbReference type="RefSeq" id="WP_079425568.1">
    <property type="nucleotide sequence ID" value="NZ_MZGV01000032.1"/>
</dbReference>
<name>A0A1V4IKI8_9CLOT</name>
<dbReference type="Gene3D" id="2.40.30.130">
    <property type="match status" value="1"/>
</dbReference>
<evidence type="ECO:0000259" key="5">
    <source>
        <dbReference type="PROSITE" id="PS50860"/>
    </source>
</evidence>
<dbReference type="EMBL" id="MZGV01000032">
    <property type="protein sequence ID" value="OPJ60379.1"/>
    <property type="molecule type" value="Genomic_DNA"/>
</dbReference>
<keyword evidence="4" id="KW-0862">Zinc</keyword>
<proteinExistence type="predicted"/>
<dbReference type="Gene3D" id="3.10.310.40">
    <property type="match status" value="1"/>
</dbReference>
<sequence length="389" mass="44522">MTKKLFYDDVYLKEAEATVLFSGQKNGKNVVLLDETIFYPEGGGQPYDIGTIDDCIVTEVFEEGEDIYHVVDKIPQNEKVLCKIDFKRRFDHMQQHSGEHLLAAAFNKFYNTLSQGFHMGEEYVSLDLSLESISDEQIRKVELEVNKNIYSNLEVSVFFVTPEESEKLPLRKRVTGKENVRIVKMEDADCCACCGTHVKYTGEIGIIKITKTERYKGMTRVYFKCGSRALEEYSSDHSIITEVSRTLSIKETEIMNKVNQQVEEIKNLNKIISEYKKKEAIGEAERLFSNSENNVICMIYENKSFDELENICEELSKKELFIILASKMYKKLLVMNTSAYDINIGSIFKGSIKDFGGKGGGNPKRAQAVFEDESKLQDFIEEKIKPCIK</sequence>
<dbReference type="InterPro" id="IPR009000">
    <property type="entry name" value="Transl_B-barrel_sf"/>
</dbReference>
<dbReference type="GO" id="GO:0005737">
    <property type="term" value="C:cytoplasm"/>
    <property type="evidence" value="ECO:0007669"/>
    <property type="project" value="UniProtKB-SubCell"/>
</dbReference>
<accession>A0A1V4IKI8</accession>
<organism evidence="6 7">
    <name type="scientific">Clostridium oryzae</name>
    <dbReference type="NCBI Taxonomy" id="1450648"/>
    <lineage>
        <taxon>Bacteria</taxon>
        <taxon>Bacillati</taxon>
        <taxon>Bacillota</taxon>
        <taxon>Clostridia</taxon>
        <taxon>Eubacteriales</taxon>
        <taxon>Clostridiaceae</taxon>
        <taxon>Clostridium</taxon>
    </lineage>
</organism>
<dbReference type="Pfam" id="PF07973">
    <property type="entry name" value="tRNA_SAD"/>
    <property type="match status" value="1"/>
</dbReference>
<dbReference type="PROSITE" id="PS50860">
    <property type="entry name" value="AA_TRNA_LIGASE_II_ALA"/>
    <property type="match status" value="1"/>
</dbReference>
<evidence type="ECO:0000313" key="7">
    <source>
        <dbReference type="Proteomes" id="UP000190080"/>
    </source>
</evidence>
<dbReference type="Pfam" id="PF02272">
    <property type="entry name" value="DHHA1"/>
    <property type="match status" value="1"/>
</dbReference>
<dbReference type="SUPFAM" id="SSF50447">
    <property type="entry name" value="Translation proteins"/>
    <property type="match status" value="1"/>
</dbReference>
<dbReference type="AlphaFoldDB" id="A0A1V4IKI8"/>
<evidence type="ECO:0000256" key="1">
    <source>
        <dbReference type="ARBA" id="ARBA00001947"/>
    </source>
</evidence>
<dbReference type="PANTHER" id="PTHR43462">
    <property type="entry name" value="ALANYL-TRNA EDITING PROTEIN"/>
    <property type="match status" value="1"/>
</dbReference>
<dbReference type="GO" id="GO:0005524">
    <property type="term" value="F:ATP binding"/>
    <property type="evidence" value="ECO:0007669"/>
    <property type="project" value="InterPro"/>
</dbReference>
<gene>
    <name evidence="6" type="primary">alaS_2</name>
    <name evidence="6" type="ORF">CLORY_28310</name>
</gene>
<dbReference type="InterPro" id="IPR018163">
    <property type="entry name" value="Thr/Ala-tRNA-synth_IIc_edit"/>
</dbReference>
<feature type="domain" description="Alanyl-transfer RNA synthetases family profile" evidence="5">
    <location>
        <begin position="1"/>
        <end position="235"/>
    </location>
</feature>
<reference evidence="6 7" key="1">
    <citation type="submission" date="2017-03" db="EMBL/GenBank/DDBJ databases">
        <title>Genome sequence of Clostridium oryzae DSM 28571.</title>
        <authorList>
            <person name="Poehlein A."/>
            <person name="Daniel R."/>
        </authorList>
    </citation>
    <scope>NUCLEOTIDE SEQUENCE [LARGE SCALE GENOMIC DNA]</scope>
    <source>
        <strain evidence="6 7">DSM 28571</strain>
    </source>
</reference>
<dbReference type="GO" id="GO:0006419">
    <property type="term" value="P:alanyl-tRNA aminoacylation"/>
    <property type="evidence" value="ECO:0007669"/>
    <property type="project" value="InterPro"/>
</dbReference>